<dbReference type="SMART" id="SM00368">
    <property type="entry name" value="LRR_RI"/>
    <property type="match status" value="3"/>
</dbReference>
<dbReference type="Gene3D" id="3.80.10.10">
    <property type="entry name" value="Ribonuclease Inhibitor"/>
    <property type="match status" value="1"/>
</dbReference>
<dbReference type="PhylomeDB" id="A0A0G4I0R1"/>
<evidence type="ECO:0000313" key="1">
    <source>
        <dbReference type="EMBL" id="CEM50454.1"/>
    </source>
</evidence>
<name>A0A0G4I0R1_9ALVE</name>
<dbReference type="EMBL" id="CDMZ01004666">
    <property type="protein sequence ID" value="CEM50454.1"/>
    <property type="molecule type" value="Genomic_DNA"/>
</dbReference>
<dbReference type="InterPro" id="IPR032675">
    <property type="entry name" value="LRR_dom_sf"/>
</dbReference>
<dbReference type="SUPFAM" id="SSF52047">
    <property type="entry name" value="RNI-like"/>
    <property type="match status" value="1"/>
</dbReference>
<reference evidence="1" key="1">
    <citation type="submission" date="2014-11" db="EMBL/GenBank/DDBJ databases">
        <authorList>
            <person name="Otto D Thomas"/>
            <person name="Naeem Raeece"/>
        </authorList>
    </citation>
    <scope>NUCLEOTIDE SEQUENCE</scope>
</reference>
<dbReference type="VEuPathDB" id="CryptoDB:Cvel_10006"/>
<proteinExistence type="predicted"/>
<organism evidence="1">
    <name type="scientific">Chromera velia CCMP2878</name>
    <dbReference type="NCBI Taxonomy" id="1169474"/>
    <lineage>
        <taxon>Eukaryota</taxon>
        <taxon>Sar</taxon>
        <taxon>Alveolata</taxon>
        <taxon>Colpodellida</taxon>
        <taxon>Chromeraceae</taxon>
        <taxon>Chromera</taxon>
    </lineage>
</organism>
<gene>
    <name evidence="1" type="ORF">Cvel_10006</name>
</gene>
<accession>A0A0G4I0R1</accession>
<protein>
    <submittedName>
        <fullName evidence="1">Uncharacterized protein</fullName>
    </submittedName>
</protein>
<sequence>MRLGHEAERAFIRIIITKIAMIARMIGVRRLSPEEIYVLLNALASSVEEIKLDARAVRGRALALLLNFLKRVASGREGKTEAPRLKSFTFAGNPLGSEGIRAVAQGVKEGNAASLRVLDLEVTGLEKEGLETLCEAMREKSMKVETLNLCGNKIGGVEEMQGLCSVLCVNSLPSFRERDSGARVQEG</sequence>
<dbReference type="AlphaFoldDB" id="A0A0G4I0R1"/>